<dbReference type="AlphaFoldDB" id="M6F2B4"/>
<proteinExistence type="predicted"/>
<organism evidence="1 2">
    <name type="scientific">Leptospira kirschneri serovar Bulgarica str. Nikolaevo</name>
    <dbReference type="NCBI Taxonomy" id="1240687"/>
    <lineage>
        <taxon>Bacteria</taxon>
        <taxon>Pseudomonadati</taxon>
        <taxon>Spirochaetota</taxon>
        <taxon>Spirochaetia</taxon>
        <taxon>Leptospirales</taxon>
        <taxon>Leptospiraceae</taxon>
        <taxon>Leptospira</taxon>
    </lineage>
</organism>
<reference evidence="1 2" key="1">
    <citation type="submission" date="2013-01" db="EMBL/GenBank/DDBJ databases">
        <authorList>
            <person name="Harkins D.M."/>
            <person name="Durkin A.S."/>
            <person name="Brinkac L.M."/>
            <person name="Haft D.H."/>
            <person name="Selengut J.D."/>
            <person name="Sanka R."/>
            <person name="DePew J."/>
            <person name="Purushe J."/>
            <person name="Galloway R.L."/>
            <person name="Vinetz J.M."/>
            <person name="Sutton G.G."/>
            <person name="Nierman W.C."/>
            <person name="Fouts D.E."/>
        </authorList>
    </citation>
    <scope>NUCLEOTIDE SEQUENCE [LARGE SCALE GENOMIC DNA]</scope>
    <source>
        <strain evidence="1 2">Nikolaevo</strain>
    </source>
</reference>
<dbReference type="Proteomes" id="UP000011980">
    <property type="component" value="Unassembled WGS sequence"/>
</dbReference>
<gene>
    <name evidence="1" type="ORF">LEP1GSC008_0686</name>
</gene>
<comment type="caution">
    <text evidence="1">The sequence shown here is derived from an EMBL/GenBank/DDBJ whole genome shotgun (WGS) entry which is preliminary data.</text>
</comment>
<protein>
    <submittedName>
        <fullName evidence="1">Uncharacterized protein</fullName>
    </submittedName>
</protein>
<sequence>MSLGGIFGWSFLESVSLNRFQYKVFFIDKSSILILDYDGPL</sequence>
<dbReference type="PATRIC" id="fig|1240687.3.peg.3234"/>
<evidence type="ECO:0000313" key="2">
    <source>
        <dbReference type="Proteomes" id="UP000011980"/>
    </source>
</evidence>
<dbReference type="EMBL" id="ANCE01000157">
    <property type="protein sequence ID" value="EMK22908.1"/>
    <property type="molecule type" value="Genomic_DNA"/>
</dbReference>
<accession>M6F2B4</accession>
<evidence type="ECO:0000313" key="1">
    <source>
        <dbReference type="EMBL" id="EMK22908.1"/>
    </source>
</evidence>
<name>M6F2B4_9LEPT</name>